<feature type="domain" description="GST N-terminal" evidence="1">
    <location>
        <begin position="1"/>
        <end position="82"/>
    </location>
</feature>
<accession>A0A1H6ARP4</accession>
<evidence type="ECO:0000313" key="3">
    <source>
        <dbReference type="EMBL" id="SEG50456.1"/>
    </source>
</evidence>
<organism evidence="3 4">
    <name type="scientific">Thalassococcus halodurans</name>
    <dbReference type="NCBI Taxonomy" id="373675"/>
    <lineage>
        <taxon>Bacteria</taxon>
        <taxon>Pseudomonadati</taxon>
        <taxon>Pseudomonadota</taxon>
        <taxon>Alphaproteobacteria</taxon>
        <taxon>Rhodobacterales</taxon>
        <taxon>Roseobacteraceae</taxon>
        <taxon>Thalassococcus</taxon>
    </lineage>
</organism>
<dbReference type="CDD" id="cd03205">
    <property type="entry name" value="GST_C_6"/>
    <property type="match status" value="1"/>
</dbReference>
<keyword evidence="3" id="KW-0808">Transferase</keyword>
<dbReference type="SUPFAM" id="SSF47616">
    <property type="entry name" value="GST C-terminal domain-like"/>
    <property type="match status" value="1"/>
</dbReference>
<dbReference type="PROSITE" id="PS50404">
    <property type="entry name" value="GST_NTER"/>
    <property type="match status" value="1"/>
</dbReference>
<dbReference type="Pfam" id="PF13410">
    <property type="entry name" value="GST_C_2"/>
    <property type="match status" value="1"/>
</dbReference>
<dbReference type="GO" id="GO:0016740">
    <property type="term" value="F:transferase activity"/>
    <property type="evidence" value="ECO:0007669"/>
    <property type="project" value="UniProtKB-KW"/>
</dbReference>
<name>A0A1H6ARP4_9RHOB</name>
<dbReference type="OrthoDB" id="9795329at2"/>
<dbReference type="PANTHER" id="PTHR44051">
    <property type="entry name" value="GLUTATHIONE S-TRANSFERASE-RELATED"/>
    <property type="match status" value="1"/>
</dbReference>
<dbReference type="RefSeq" id="WP_103911376.1">
    <property type="nucleotide sequence ID" value="NZ_FNUZ01000005.1"/>
</dbReference>
<dbReference type="PANTHER" id="PTHR44051:SF8">
    <property type="entry name" value="GLUTATHIONE S-TRANSFERASE GSTA"/>
    <property type="match status" value="1"/>
</dbReference>
<dbReference type="InterPro" id="IPR036282">
    <property type="entry name" value="Glutathione-S-Trfase_C_sf"/>
</dbReference>
<dbReference type="Pfam" id="PF13409">
    <property type="entry name" value="GST_N_2"/>
    <property type="match status" value="1"/>
</dbReference>
<proteinExistence type="predicted"/>
<dbReference type="SUPFAM" id="SSF52833">
    <property type="entry name" value="Thioredoxin-like"/>
    <property type="match status" value="1"/>
</dbReference>
<dbReference type="InterPro" id="IPR036249">
    <property type="entry name" value="Thioredoxin-like_sf"/>
</dbReference>
<dbReference type="Gene3D" id="1.20.1050.10">
    <property type="match status" value="1"/>
</dbReference>
<evidence type="ECO:0000259" key="2">
    <source>
        <dbReference type="PROSITE" id="PS50405"/>
    </source>
</evidence>
<dbReference type="AlphaFoldDB" id="A0A1H6ARP4"/>
<feature type="domain" description="GST C-terminal" evidence="2">
    <location>
        <begin position="83"/>
        <end position="201"/>
    </location>
</feature>
<dbReference type="Gene3D" id="3.40.30.10">
    <property type="entry name" value="Glutaredoxin"/>
    <property type="match status" value="1"/>
</dbReference>
<sequence>MKLLKLSASPFVRKVVVTLHETGQFDEVEMVTGANSVMEPDAELTALNPIGKIPALVRDDGATLYDSRVITRYLSDRAGAGLYPDARIWDVLTLEATADGLLEAALSMVYELRYRAPEIQSQEWIEAQWLKVTRCLDALEERWMSHLAGPLDAGQIAVGCALGYLDLRHDDRNWRDGRPKLAAWDEKFSQRPSMQATVPQG</sequence>
<dbReference type="Proteomes" id="UP000236752">
    <property type="component" value="Unassembled WGS sequence"/>
</dbReference>
<gene>
    <name evidence="3" type="ORF">SAMN04488045_3072</name>
</gene>
<dbReference type="InterPro" id="IPR004045">
    <property type="entry name" value="Glutathione_S-Trfase_N"/>
</dbReference>
<dbReference type="PROSITE" id="PS50405">
    <property type="entry name" value="GST_CTER"/>
    <property type="match status" value="1"/>
</dbReference>
<dbReference type="EMBL" id="FNUZ01000005">
    <property type="protein sequence ID" value="SEG50456.1"/>
    <property type="molecule type" value="Genomic_DNA"/>
</dbReference>
<dbReference type="CDD" id="cd03049">
    <property type="entry name" value="GST_N_3"/>
    <property type="match status" value="1"/>
</dbReference>
<evidence type="ECO:0000313" key="4">
    <source>
        <dbReference type="Proteomes" id="UP000236752"/>
    </source>
</evidence>
<protein>
    <submittedName>
        <fullName evidence="3">Glutathione S-transferase</fullName>
    </submittedName>
</protein>
<keyword evidence="4" id="KW-1185">Reference proteome</keyword>
<reference evidence="3 4" key="1">
    <citation type="submission" date="2016-10" db="EMBL/GenBank/DDBJ databases">
        <authorList>
            <person name="de Groot N.N."/>
        </authorList>
    </citation>
    <scope>NUCLEOTIDE SEQUENCE [LARGE SCALE GENOMIC DNA]</scope>
    <source>
        <strain evidence="3 4">DSM 26915</strain>
    </source>
</reference>
<evidence type="ECO:0000259" key="1">
    <source>
        <dbReference type="PROSITE" id="PS50404"/>
    </source>
</evidence>
<dbReference type="InterPro" id="IPR010987">
    <property type="entry name" value="Glutathione-S-Trfase_C-like"/>
</dbReference>